<comment type="caution">
    <text evidence="10">The sequence shown here is derived from an EMBL/GenBank/DDBJ whole genome shotgun (WGS) entry which is preliminary data.</text>
</comment>
<feature type="transmembrane region" description="Helical" evidence="8">
    <location>
        <begin position="1045"/>
        <end position="1072"/>
    </location>
</feature>
<keyword evidence="4 8" id="KW-1133">Transmembrane helix</keyword>
<comment type="subcellular location">
    <subcellularLocation>
        <location evidence="1">Cell membrane</location>
        <topology evidence="1">Multi-pass membrane protein</topology>
    </subcellularLocation>
</comment>
<feature type="compositionally biased region" description="Polar residues" evidence="7">
    <location>
        <begin position="823"/>
        <end position="833"/>
    </location>
</feature>
<feature type="domain" description="ABC3 transporter permease C-terminal" evidence="9">
    <location>
        <begin position="308"/>
        <end position="400"/>
    </location>
</feature>
<gene>
    <name evidence="10" type="ORF">GCM10010276_48220</name>
</gene>
<evidence type="ECO:0000256" key="1">
    <source>
        <dbReference type="ARBA" id="ARBA00004651"/>
    </source>
</evidence>
<proteinExistence type="inferred from homology"/>
<keyword evidence="2" id="KW-1003">Cell membrane</keyword>
<reference evidence="11" key="1">
    <citation type="journal article" date="2019" name="Int. J. Syst. Evol. Microbiol.">
        <title>The Global Catalogue of Microorganisms (GCM) 10K type strain sequencing project: providing services to taxonomists for standard genome sequencing and annotation.</title>
        <authorList>
            <consortium name="The Broad Institute Genomics Platform"/>
            <consortium name="The Broad Institute Genome Sequencing Center for Infectious Disease"/>
            <person name="Wu L."/>
            <person name="Ma J."/>
        </authorList>
    </citation>
    <scope>NUCLEOTIDE SEQUENCE [LARGE SCALE GENOMIC DNA]</scope>
    <source>
        <strain evidence="11">JCM 4395</strain>
    </source>
</reference>
<evidence type="ECO:0000313" key="11">
    <source>
        <dbReference type="Proteomes" id="UP001501777"/>
    </source>
</evidence>
<evidence type="ECO:0000256" key="8">
    <source>
        <dbReference type="SAM" id="Phobius"/>
    </source>
</evidence>
<protein>
    <submittedName>
        <fullName evidence="10">ABC transporter permease</fullName>
    </submittedName>
</protein>
<dbReference type="InterPro" id="IPR050250">
    <property type="entry name" value="Macrolide_Exporter_MacB"/>
</dbReference>
<feature type="transmembrane region" description="Helical" evidence="8">
    <location>
        <begin position="479"/>
        <end position="498"/>
    </location>
</feature>
<evidence type="ECO:0000256" key="7">
    <source>
        <dbReference type="SAM" id="MobiDB-lite"/>
    </source>
</evidence>
<feature type="domain" description="ABC3 transporter permease C-terminal" evidence="9">
    <location>
        <begin position="996"/>
        <end position="1113"/>
    </location>
</feature>
<dbReference type="Pfam" id="PF02687">
    <property type="entry name" value="FtsX"/>
    <property type="match status" value="2"/>
</dbReference>
<name>A0ABP5ZMZ7_STRLO</name>
<evidence type="ECO:0000256" key="5">
    <source>
        <dbReference type="ARBA" id="ARBA00023136"/>
    </source>
</evidence>
<feature type="transmembrane region" description="Helical" evidence="8">
    <location>
        <begin position="400"/>
        <end position="419"/>
    </location>
</feature>
<dbReference type="PANTHER" id="PTHR30572">
    <property type="entry name" value="MEMBRANE COMPONENT OF TRANSPORTER-RELATED"/>
    <property type="match status" value="1"/>
</dbReference>
<feature type="transmembrane region" description="Helical" evidence="8">
    <location>
        <begin position="991"/>
        <end position="1010"/>
    </location>
</feature>
<feature type="compositionally biased region" description="Basic residues" evidence="7">
    <location>
        <begin position="435"/>
        <end position="445"/>
    </location>
</feature>
<feature type="region of interest" description="Disordered" evidence="7">
    <location>
        <begin position="802"/>
        <end position="835"/>
    </location>
</feature>
<evidence type="ECO:0000256" key="4">
    <source>
        <dbReference type="ARBA" id="ARBA00022989"/>
    </source>
</evidence>
<keyword evidence="11" id="KW-1185">Reference proteome</keyword>
<keyword evidence="3 8" id="KW-0812">Transmembrane</keyword>
<evidence type="ECO:0000256" key="2">
    <source>
        <dbReference type="ARBA" id="ARBA00022475"/>
    </source>
</evidence>
<comment type="similarity">
    <text evidence="6">Belongs to the ABC-4 integral membrane protein family.</text>
</comment>
<dbReference type="InterPro" id="IPR003838">
    <property type="entry name" value="ABC3_permease_C"/>
</dbReference>
<evidence type="ECO:0000259" key="9">
    <source>
        <dbReference type="Pfam" id="PF02687"/>
    </source>
</evidence>
<dbReference type="PANTHER" id="PTHR30572:SF4">
    <property type="entry name" value="ABC TRANSPORTER PERMEASE YTRF"/>
    <property type="match status" value="1"/>
</dbReference>
<feature type="transmembrane region" description="Helical" evidence="8">
    <location>
        <begin position="1092"/>
        <end position="1112"/>
    </location>
</feature>
<dbReference type="EMBL" id="BAAASG010000011">
    <property type="protein sequence ID" value="GAA2500438.1"/>
    <property type="molecule type" value="Genomic_DNA"/>
</dbReference>
<evidence type="ECO:0000256" key="3">
    <source>
        <dbReference type="ARBA" id="ARBA00022692"/>
    </source>
</evidence>
<sequence length="1127" mass="116400">MGVTAFGAVARFVLLRARAHRPLLAAALLTVLLTTAVLATLTAYSGAIGDAALRHSLRDPQNAADAALIVKAEVPADRRAAAEDAVRQGARRMFDGLPVTVRTLVRSGPYALPRSLQPPAERSGNPDLTYVAALDPTQVRLVSGRTPRTDSGAGIEAALPQTAARRLGVKPGDRLTLTDRLGGPKVHVTLTGLYRPARADAPYWRLDDLRGRGVTTVDFTTYGPLLAAPGVLSGGKVSAGPSGWLASADFSTLTTGRLGELRRAAGAGGAALRRQPVLSGATAASTSLPEVLDRVERSLLVSRSTLLIVALQLALLACCALLLVARLLSAERAGEVRLLRARGASRARVASLAALEALFLAAPAVLCGPLLVGPLTRLLAAQGPLARIGLRLEVPAGGGLGVWGVAGAVGLGCALAVTLPGAPRGRPGRAVDRVRVRRGLSRRSPRPLQAGLRPAGARSATNPPHPANGRSTRALSRTAAAGADLALLAVAAVAYWQLNKQNSGAVDGDKSGTLGIDPLLVAAPALALLAGTVLTLRLLPLVARLAERWAAGGRGLTAALAGWQLSRRPMRGAGPVLLLVLAVALGMLAVGQRASWNRSQGDQADFGAGAPVRVLAAGEDGLGRTETYAAIPHVQEVAPAFRVDLPLSGDRTAALLALDIAQAADTVLMRRDLASQPVRPLLASLGPKTPTAGAKVPPHTARLRLTATLHSSSRSGSGTAADVTVTLVDRYGTPYRVPAGELPGDGRAHVLNVPVSEGPLALTGVELVLSQPVGKPEQQRLELGELTATRVDGTVRTVPLPHSWKASVRTDGQVSSPDERTNPTKPHLSSSGPLTVEYGTGYVPAEDTWVTASLTVRVQVVQPRPPEIAAVATDRFLTSAGARTGQRVDVTVGGENVPVRIVRAVRELPTTGDAGGGALLVDLRSVNRLLQARYGTSVTPTEWWLRTGPGESAEVAKALRALPELDPAQVVVRDETAARLRDDPFGAGAEAAFAAAAGVAAALAAVGFAVSAAGSLRERGAELAVLRALGAPRRRLARMIAVEQGVLVALALVVGTALGTVLSRAVIPLILLTAQATRPVPRVLVELPVPHVAVLLAAMAATPLLATAAQAMRRGHPAASLREQRGE</sequence>
<feature type="transmembrane region" description="Helical" evidence="8">
    <location>
        <begin position="306"/>
        <end position="328"/>
    </location>
</feature>
<accession>A0ABP5ZMZ7</accession>
<evidence type="ECO:0000256" key="6">
    <source>
        <dbReference type="ARBA" id="ARBA00038076"/>
    </source>
</evidence>
<feature type="region of interest" description="Disordered" evidence="7">
    <location>
        <begin position="424"/>
        <end position="472"/>
    </location>
</feature>
<evidence type="ECO:0000313" key="10">
    <source>
        <dbReference type="EMBL" id="GAA2500438.1"/>
    </source>
</evidence>
<organism evidence="10 11">
    <name type="scientific">Streptomyces longisporus</name>
    <dbReference type="NCBI Taxonomy" id="1948"/>
    <lineage>
        <taxon>Bacteria</taxon>
        <taxon>Bacillati</taxon>
        <taxon>Actinomycetota</taxon>
        <taxon>Actinomycetes</taxon>
        <taxon>Kitasatosporales</taxon>
        <taxon>Streptomycetaceae</taxon>
        <taxon>Streptomyces</taxon>
    </lineage>
</organism>
<keyword evidence="5 8" id="KW-0472">Membrane</keyword>
<dbReference type="Proteomes" id="UP001501777">
    <property type="component" value="Unassembled WGS sequence"/>
</dbReference>
<feature type="transmembrane region" description="Helical" evidence="8">
    <location>
        <begin position="572"/>
        <end position="590"/>
    </location>
</feature>
<feature type="transmembrane region" description="Helical" evidence="8">
    <location>
        <begin position="349"/>
        <end position="372"/>
    </location>
</feature>
<feature type="transmembrane region" description="Helical" evidence="8">
    <location>
        <begin position="518"/>
        <end position="539"/>
    </location>
</feature>